<dbReference type="PANTHER" id="PTHR42791">
    <property type="entry name" value="GNAT FAMILY ACETYLTRANSFERASE"/>
    <property type="match status" value="1"/>
</dbReference>
<evidence type="ECO:0000313" key="3">
    <source>
        <dbReference type="Proteomes" id="UP000647491"/>
    </source>
</evidence>
<dbReference type="Pfam" id="PF00583">
    <property type="entry name" value="Acetyltransf_1"/>
    <property type="match status" value="1"/>
</dbReference>
<dbReference type="RefSeq" id="WP_022272801.1">
    <property type="nucleotide sequence ID" value="NZ_JACRTJ010000001.1"/>
</dbReference>
<proteinExistence type="predicted"/>
<reference evidence="2 3" key="1">
    <citation type="submission" date="2020-08" db="EMBL/GenBank/DDBJ databases">
        <title>Genome public.</title>
        <authorList>
            <person name="Liu C."/>
            <person name="Sun Q."/>
        </authorList>
    </citation>
    <scope>NUCLEOTIDE SEQUENCE [LARGE SCALE GENOMIC DNA]</scope>
    <source>
        <strain evidence="2 3">BX10</strain>
    </source>
</reference>
<dbReference type="PANTHER" id="PTHR42791:SF1">
    <property type="entry name" value="N-ACETYLTRANSFERASE DOMAIN-CONTAINING PROTEIN"/>
    <property type="match status" value="1"/>
</dbReference>
<evidence type="ECO:0000259" key="1">
    <source>
        <dbReference type="PROSITE" id="PS51186"/>
    </source>
</evidence>
<dbReference type="InterPro" id="IPR052523">
    <property type="entry name" value="Trichothecene_AcTrans"/>
</dbReference>
<dbReference type="Gene3D" id="3.40.630.30">
    <property type="match status" value="1"/>
</dbReference>
<gene>
    <name evidence="2" type="ORF">H8708_00035</name>
</gene>
<accession>A0ABR7NND8</accession>
<comment type="caution">
    <text evidence="2">The sequence shown here is derived from an EMBL/GenBank/DDBJ whole genome shotgun (WGS) entry which is preliminary data.</text>
</comment>
<evidence type="ECO:0000313" key="2">
    <source>
        <dbReference type="EMBL" id="MBC8597636.1"/>
    </source>
</evidence>
<organism evidence="2 3">
    <name type="scientific">Enterocloster hominis</name>
    <name type="common">ex Liu et al. 2021</name>
    <dbReference type="NCBI Taxonomy" id="2763663"/>
    <lineage>
        <taxon>Bacteria</taxon>
        <taxon>Bacillati</taxon>
        <taxon>Bacillota</taxon>
        <taxon>Clostridia</taxon>
        <taxon>Lachnospirales</taxon>
        <taxon>Lachnospiraceae</taxon>
        <taxon>Enterocloster</taxon>
    </lineage>
</organism>
<dbReference type="CDD" id="cd04301">
    <property type="entry name" value="NAT_SF"/>
    <property type="match status" value="1"/>
</dbReference>
<dbReference type="Proteomes" id="UP000647491">
    <property type="component" value="Unassembled WGS sequence"/>
</dbReference>
<sequence length="226" mass="26681">METSALYRVQREDLPRLQKMLTECFAEDPLYHTLIPDPETRKRLMPELFECDLNEFYETCEIYAESPELKGLLVVSDEAEEYDPIRFYLTEAWASLKTDEYLIKEDRSLKTLWNFIRGRDYLNSRWTAQLHQENRLHIIYLAVSPGARHTGVAEILMDEVIRYSESHRMLISLETHNEKNLSFYSHFGFKTFGIVEKDMGLKQYCLVREPQQAQTGDLPWADTRKG</sequence>
<dbReference type="EMBL" id="JACRTJ010000001">
    <property type="protein sequence ID" value="MBC8597636.1"/>
    <property type="molecule type" value="Genomic_DNA"/>
</dbReference>
<feature type="domain" description="N-acetyltransferase" evidence="1">
    <location>
        <begin position="72"/>
        <end position="225"/>
    </location>
</feature>
<protein>
    <submittedName>
        <fullName evidence="2">GNAT family N-acetyltransferase</fullName>
    </submittedName>
</protein>
<dbReference type="SUPFAM" id="SSF55729">
    <property type="entry name" value="Acyl-CoA N-acyltransferases (Nat)"/>
    <property type="match status" value="1"/>
</dbReference>
<keyword evidence="3" id="KW-1185">Reference proteome</keyword>
<dbReference type="PROSITE" id="PS51186">
    <property type="entry name" value="GNAT"/>
    <property type="match status" value="1"/>
</dbReference>
<dbReference type="InterPro" id="IPR016181">
    <property type="entry name" value="Acyl_CoA_acyltransferase"/>
</dbReference>
<dbReference type="InterPro" id="IPR000182">
    <property type="entry name" value="GNAT_dom"/>
</dbReference>
<name>A0ABR7NND8_9FIRM</name>